<sequence>MKFYRSVITYSRIIPFSCLWVLSGCAAYLHQPTGLQRARLGEETTTTAALRNLPKAKEKVVVAVYKFRDQTGQYKLSETGSTFSTVVSQGTTNILLKALEESGWFTTIERENVSNLLNERKIIRSSVAQYKEGENLPPLLFAGVILEGGIVSYDANIITGGAGLRYFATGGSTQYRQDRVTVYLRAVATRSGKILKTVYTSKTILSQSVDAGIFRYVTFKKLLEAETGFSTNEPSQMAVTEAIEKAVQALVLEGIQDGLWAVSDKDTGVAKRELDRYDAEKVNMSQTDVYGVQSPQIRTPSRFTVQPYASVWRFSGDYAGSVIRPAYGLTVDLYLKPAWGLQVNAGNGTLACGQGFSGNFTLLNGNIVWRSLPYQRFSPILTLGGGVLYNRNANDVFRVAGLLHATINAGIGCQYAPNGIWGFRSMLNYHQSLNDQVDGLRAGQFNDFVLQASFGVTLSIGHLRQSQPTAQKKRVKSK</sequence>
<dbReference type="InterPro" id="IPR005534">
    <property type="entry name" value="Curli_assmbl/transp-comp_CsgG"/>
</dbReference>
<dbReference type="eggNOG" id="COG1462">
    <property type="taxonomic scope" value="Bacteria"/>
</dbReference>
<dbReference type="Gene3D" id="2.40.160.20">
    <property type="match status" value="1"/>
</dbReference>
<dbReference type="AlphaFoldDB" id="D2QPP9"/>
<dbReference type="PANTHER" id="PTHR41164:SF1">
    <property type="entry name" value="CURLI PRODUCTION ASSEMBLY_TRANSPORT COMPONENT CSGG"/>
    <property type="match status" value="1"/>
</dbReference>
<proteinExistence type="predicted"/>
<evidence type="ECO:0000256" key="2">
    <source>
        <dbReference type="ARBA" id="ARBA00022729"/>
    </source>
</evidence>
<evidence type="ECO:0000313" key="6">
    <source>
        <dbReference type="EMBL" id="ADB40708.1"/>
    </source>
</evidence>
<dbReference type="PANTHER" id="PTHR41164">
    <property type="entry name" value="CURLI PRODUCTION ASSEMBLY/TRANSPORT COMPONENT CSGG"/>
    <property type="match status" value="1"/>
</dbReference>
<evidence type="ECO:0000256" key="1">
    <source>
        <dbReference type="ARBA" id="ARBA00022475"/>
    </source>
</evidence>
<dbReference type="EMBL" id="CP001769">
    <property type="protein sequence ID" value="ADB40708.1"/>
    <property type="molecule type" value="Genomic_DNA"/>
</dbReference>
<dbReference type="Gene3D" id="3.40.50.10610">
    <property type="entry name" value="ABC-type transport auxiliary lipoprotein component"/>
    <property type="match status" value="2"/>
</dbReference>
<dbReference type="KEGG" id="sli:Slin_4730"/>
<dbReference type="Pfam" id="PF03783">
    <property type="entry name" value="CsgG"/>
    <property type="match status" value="1"/>
</dbReference>
<dbReference type="HOGENOM" id="CLU_575867_0_0_10"/>
<keyword evidence="5" id="KW-0449">Lipoprotein</keyword>
<dbReference type="GO" id="GO:0030288">
    <property type="term" value="C:outer membrane-bounded periplasmic space"/>
    <property type="evidence" value="ECO:0007669"/>
    <property type="project" value="InterPro"/>
</dbReference>
<keyword evidence="2" id="KW-0732">Signal</keyword>
<dbReference type="STRING" id="504472.Slin_4730"/>
<keyword evidence="3" id="KW-0472">Membrane</keyword>
<organism evidence="6 7">
    <name type="scientific">Spirosoma linguale (strain ATCC 33905 / DSM 74 / LMG 10896 / Claus 1)</name>
    <dbReference type="NCBI Taxonomy" id="504472"/>
    <lineage>
        <taxon>Bacteria</taxon>
        <taxon>Pseudomonadati</taxon>
        <taxon>Bacteroidota</taxon>
        <taxon>Cytophagia</taxon>
        <taxon>Cytophagales</taxon>
        <taxon>Cytophagaceae</taxon>
        <taxon>Spirosoma</taxon>
    </lineage>
</organism>
<dbReference type="Proteomes" id="UP000002028">
    <property type="component" value="Chromosome"/>
</dbReference>
<keyword evidence="1" id="KW-1003">Cell membrane</keyword>
<dbReference type="PROSITE" id="PS51257">
    <property type="entry name" value="PROKAR_LIPOPROTEIN"/>
    <property type="match status" value="1"/>
</dbReference>
<gene>
    <name evidence="6" type="ordered locus">Slin_4730</name>
</gene>
<protein>
    <submittedName>
        <fullName evidence="6">Curli production assembly/transport component CsgG</fullName>
    </submittedName>
</protein>
<evidence type="ECO:0000256" key="3">
    <source>
        <dbReference type="ARBA" id="ARBA00023136"/>
    </source>
</evidence>
<evidence type="ECO:0000256" key="5">
    <source>
        <dbReference type="ARBA" id="ARBA00023288"/>
    </source>
</evidence>
<accession>D2QPP9</accession>
<keyword evidence="7" id="KW-1185">Reference proteome</keyword>
<name>D2QPP9_SPILD</name>
<evidence type="ECO:0000256" key="4">
    <source>
        <dbReference type="ARBA" id="ARBA00023139"/>
    </source>
</evidence>
<reference evidence="6 7" key="1">
    <citation type="journal article" date="2010" name="Stand. Genomic Sci.">
        <title>Complete genome sequence of Spirosoma linguale type strain (1).</title>
        <authorList>
            <person name="Lail K."/>
            <person name="Sikorski J."/>
            <person name="Saunders E."/>
            <person name="Lapidus A."/>
            <person name="Glavina Del Rio T."/>
            <person name="Copeland A."/>
            <person name="Tice H."/>
            <person name="Cheng J.-F."/>
            <person name="Lucas S."/>
            <person name="Nolan M."/>
            <person name="Bruce D."/>
            <person name="Goodwin L."/>
            <person name="Pitluck S."/>
            <person name="Ivanova N."/>
            <person name="Mavromatis K."/>
            <person name="Ovchinnikova G."/>
            <person name="Pati A."/>
            <person name="Chen A."/>
            <person name="Palaniappan K."/>
            <person name="Land M."/>
            <person name="Hauser L."/>
            <person name="Chang Y.-J."/>
            <person name="Jeffries C.D."/>
            <person name="Chain P."/>
            <person name="Brettin T."/>
            <person name="Detter J.C."/>
            <person name="Schuetze A."/>
            <person name="Rohde M."/>
            <person name="Tindall B.J."/>
            <person name="Goeker M."/>
            <person name="Bristow J."/>
            <person name="Eisen J.A."/>
            <person name="Markowitz V."/>
            <person name="Hugenholtz P."/>
            <person name="Kyrpides N.C."/>
            <person name="Klenk H.-P."/>
            <person name="Chen F."/>
        </authorList>
    </citation>
    <scope>NUCLEOTIDE SEQUENCE [LARGE SCALE GENOMIC DNA]</scope>
    <source>
        <strain evidence="7">ATCC 33905 / DSM 74 / LMG 10896 / Claus 1</strain>
    </source>
</reference>
<keyword evidence="4" id="KW-0564">Palmitate</keyword>
<evidence type="ECO:0000313" key="7">
    <source>
        <dbReference type="Proteomes" id="UP000002028"/>
    </source>
</evidence>
<dbReference type="RefSeq" id="WP_012929211.1">
    <property type="nucleotide sequence ID" value="NC_013730.1"/>
</dbReference>